<dbReference type="PROSITE" id="PS50111">
    <property type="entry name" value="CHEMOTAXIS_TRANSDUC_2"/>
    <property type="match status" value="1"/>
</dbReference>
<dbReference type="STRING" id="156994.SAMN04488028_110102"/>
<evidence type="ECO:0000259" key="5">
    <source>
        <dbReference type="PROSITE" id="PS50111"/>
    </source>
</evidence>
<dbReference type="Pfam" id="PF18947">
    <property type="entry name" value="HAMP_2"/>
    <property type="match status" value="1"/>
</dbReference>
<dbReference type="RefSeq" id="WP_073125195.1">
    <property type="nucleotide sequence ID" value="NZ_FRAA01000010.1"/>
</dbReference>
<dbReference type="AlphaFoldDB" id="A0A1M6W2R5"/>
<evidence type="ECO:0000256" key="2">
    <source>
        <dbReference type="ARBA" id="ARBA00029447"/>
    </source>
</evidence>
<dbReference type="Proteomes" id="UP000184474">
    <property type="component" value="Unassembled WGS sequence"/>
</dbReference>
<keyword evidence="4" id="KW-1133">Transmembrane helix</keyword>
<comment type="similarity">
    <text evidence="2">Belongs to the methyl-accepting chemotaxis (MCP) protein family.</text>
</comment>
<evidence type="ECO:0000256" key="3">
    <source>
        <dbReference type="PROSITE-ProRule" id="PRU00284"/>
    </source>
</evidence>
<evidence type="ECO:0000259" key="6">
    <source>
        <dbReference type="PROSITE" id="PS50885"/>
    </source>
</evidence>
<name>A0A1M6W2R5_REIAG</name>
<keyword evidence="8" id="KW-1185">Reference proteome</keyword>
<dbReference type="InterPro" id="IPR004089">
    <property type="entry name" value="MCPsignal_dom"/>
</dbReference>
<feature type="transmembrane region" description="Helical" evidence="4">
    <location>
        <begin position="31"/>
        <end position="52"/>
    </location>
</feature>
<evidence type="ECO:0000313" key="7">
    <source>
        <dbReference type="EMBL" id="SHK88054.1"/>
    </source>
</evidence>
<dbReference type="EMBL" id="FRAA01000010">
    <property type="protein sequence ID" value="SHK88054.1"/>
    <property type="molecule type" value="Genomic_DNA"/>
</dbReference>
<dbReference type="SMART" id="SM00283">
    <property type="entry name" value="MA"/>
    <property type="match status" value="1"/>
</dbReference>
<keyword evidence="1 3" id="KW-0807">Transducer</keyword>
<gene>
    <name evidence="7" type="ORF">SAMN04488028_110102</name>
</gene>
<evidence type="ECO:0000313" key="8">
    <source>
        <dbReference type="Proteomes" id="UP000184474"/>
    </source>
</evidence>
<dbReference type="SUPFAM" id="SSF158472">
    <property type="entry name" value="HAMP domain-like"/>
    <property type="match status" value="1"/>
</dbReference>
<feature type="transmembrane region" description="Helical" evidence="4">
    <location>
        <begin position="6"/>
        <end position="26"/>
    </location>
</feature>
<dbReference type="PANTHER" id="PTHR32089:SF112">
    <property type="entry name" value="LYSOZYME-LIKE PROTEIN-RELATED"/>
    <property type="match status" value="1"/>
</dbReference>
<dbReference type="Gene3D" id="1.20.120.1530">
    <property type="match status" value="1"/>
</dbReference>
<sequence length="593" mass="64727">MEELIYFLCVIYFGVLPVLLTINWWIFRKSFIYKAGIWIIATMFVVVTEAYVTGSFGLIHLTYSVPIGTLSVFLTFRVLRNSIERPMSRINGVFDQLRSGEIDLEIDSRDLSRNDEVGGFFKSLNLFLEKLKEAANFSSAMGDGDLSVKFTALSDNDRLGNSLLMLREKLTNVVSETKYVVKEAGEVGNLEAKIVLGEKQGVWRELSESVNGLLSSIVTPVLEVNKIVNAMAEGDLTQRYRLEAKGQILQMTNNLNVALDNLNVFLVKIAKNAQDIGDSSYEMLSSGEEMNSSTREIASAIEQMSHGAQTQVSRVDESSTLVEVMMQNSTEMGSKSQSINEAAKKGVKNSEEGAKIAKYVVDSVTEISVYSGKTTDSMRVLTERSKEISRVLGVITDIASQTNLLALNAAIEAAQAGDAGRGFAVVAEEIRKLAEGSRKSASEIEKLVTDVQRDTLEAADVIEAMNGVVKSSVEASGKAASVFEEIELSSTETLSFSEMILGATNSQSESINKVVNITEEVVVIAEQTAAGTEEISSSATELSAGMNNYILKSNWLNDVSQELKSGLERFTLLHSDVEDKGGVETEINEDIES</sequence>
<dbReference type="Pfam" id="PF00015">
    <property type="entry name" value="MCPsignal"/>
    <property type="match status" value="1"/>
</dbReference>
<feature type="domain" description="HAMP" evidence="6">
    <location>
        <begin position="81"/>
        <end position="136"/>
    </location>
</feature>
<dbReference type="SMART" id="SM00304">
    <property type="entry name" value="HAMP"/>
    <property type="match status" value="2"/>
</dbReference>
<keyword evidence="4" id="KW-0812">Transmembrane</keyword>
<evidence type="ECO:0000256" key="1">
    <source>
        <dbReference type="ARBA" id="ARBA00023224"/>
    </source>
</evidence>
<dbReference type="SUPFAM" id="SSF58104">
    <property type="entry name" value="Methyl-accepting chemotaxis protein (MCP) signaling domain"/>
    <property type="match status" value="1"/>
</dbReference>
<dbReference type="Gene3D" id="1.10.287.950">
    <property type="entry name" value="Methyl-accepting chemotaxis protein"/>
    <property type="match status" value="1"/>
</dbReference>
<proteinExistence type="inferred from homology"/>
<accession>A0A1M6W2R5</accession>
<dbReference type="GO" id="GO:0007165">
    <property type="term" value="P:signal transduction"/>
    <property type="evidence" value="ECO:0007669"/>
    <property type="project" value="UniProtKB-KW"/>
</dbReference>
<evidence type="ECO:0000256" key="4">
    <source>
        <dbReference type="SAM" id="Phobius"/>
    </source>
</evidence>
<dbReference type="InterPro" id="IPR003660">
    <property type="entry name" value="HAMP_dom"/>
</dbReference>
<organism evidence="7 8">
    <name type="scientific">Reichenbachiella agariperforans</name>
    <dbReference type="NCBI Taxonomy" id="156994"/>
    <lineage>
        <taxon>Bacteria</taxon>
        <taxon>Pseudomonadati</taxon>
        <taxon>Bacteroidota</taxon>
        <taxon>Cytophagia</taxon>
        <taxon>Cytophagales</taxon>
        <taxon>Reichenbachiellaceae</taxon>
        <taxon>Reichenbachiella</taxon>
    </lineage>
</organism>
<dbReference type="GO" id="GO:0016020">
    <property type="term" value="C:membrane"/>
    <property type="evidence" value="ECO:0007669"/>
    <property type="project" value="InterPro"/>
</dbReference>
<protein>
    <submittedName>
        <fullName evidence="7">Methyl-accepting chemotaxis protein</fullName>
    </submittedName>
</protein>
<keyword evidence="4" id="KW-0472">Membrane</keyword>
<dbReference type="CDD" id="cd11386">
    <property type="entry name" value="MCP_signal"/>
    <property type="match status" value="1"/>
</dbReference>
<reference evidence="8" key="1">
    <citation type="submission" date="2016-11" db="EMBL/GenBank/DDBJ databases">
        <authorList>
            <person name="Varghese N."/>
            <person name="Submissions S."/>
        </authorList>
    </citation>
    <scope>NUCLEOTIDE SEQUENCE [LARGE SCALE GENOMIC DNA]</scope>
    <source>
        <strain evidence="8">DSM 26134</strain>
    </source>
</reference>
<feature type="domain" description="Methyl-accepting transducer" evidence="5">
    <location>
        <begin position="286"/>
        <end position="543"/>
    </location>
</feature>
<dbReference type="PANTHER" id="PTHR32089">
    <property type="entry name" value="METHYL-ACCEPTING CHEMOTAXIS PROTEIN MCPB"/>
    <property type="match status" value="1"/>
</dbReference>
<feature type="domain" description="HAMP" evidence="6">
    <location>
        <begin position="215"/>
        <end position="267"/>
    </location>
</feature>
<dbReference type="PROSITE" id="PS50885">
    <property type="entry name" value="HAMP"/>
    <property type="match status" value="2"/>
</dbReference>